<dbReference type="Proteomes" id="UP000199321">
    <property type="component" value="Unassembled WGS sequence"/>
</dbReference>
<evidence type="ECO:0000256" key="2">
    <source>
        <dbReference type="RuleBase" id="RU361279"/>
    </source>
</evidence>
<proteinExistence type="inferred from homology"/>
<dbReference type="InterPro" id="IPR037171">
    <property type="entry name" value="NagB/RpiA_transferase-like"/>
</dbReference>
<dbReference type="GO" id="GO:0046872">
    <property type="term" value="F:metal ion binding"/>
    <property type="evidence" value="ECO:0007669"/>
    <property type="project" value="UniProtKB-KW"/>
</dbReference>
<dbReference type="GO" id="GO:0030272">
    <property type="term" value="F:5-formyltetrahydrofolate cyclo-ligase activity"/>
    <property type="evidence" value="ECO:0007669"/>
    <property type="project" value="UniProtKB-EC"/>
</dbReference>
<dbReference type="PIRSF" id="PIRSF006806">
    <property type="entry name" value="FTHF_cligase"/>
    <property type="match status" value="1"/>
</dbReference>
<evidence type="ECO:0000313" key="4">
    <source>
        <dbReference type="Proteomes" id="UP000199321"/>
    </source>
</evidence>
<dbReference type="PANTHER" id="PTHR23407">
    <property type="entry name" value="ATPASE INHIBITOR/5-FORMYLTETRAHYDROFOLATE CYCLO-LIGASE"/>
    <property type="match status" value="1"/>
</dbReference>
<dbReference type="GO" id="GO:0005524">
    <property type="term" value="F:ATP binding"/>
    <property type="evidence" value="ECO:0007669"/>
    <property type="project" value="UniProtKB-KW"/>
</dbReference>
<dbReference type="InterPro" id="IPR002698">
    <property type="entry name" value="FTHF_cligase"/>
</dbReference>
<dbReference type="EMBL" id="FNBA01000001">
    <property type="protein sequence ID" value="SDE44857.1"/>
    <property type="molecule type" value="Genomic_DNA"/>
</dbReference>
<comment type="catalytic activity">
    <reaction evidence="2">
        <text>(6S)-5-formyl-5,6,7,8-tetrahydrofolate + ATP = (6R)-5,10-methenyltetrahydrofolate + ADP + phosphate</text>
        <dbReference type="Rhea" id="RHEA:10488"/>
        <dbReference type="ChEBI" id="CHEBI:30616"/>
        <dbReference type="ChEBI" id="CHEBI:43474"/>
        <dbReference type="ChEBI" id="CHEBI:57455"/>
        <dbReference type="ChEBI" id="CHEBI:57457"/>
        <dbReference type="ChEBI" id="CHEBI:456216"/>
        <dbReference type="EC" id="6.3.3.2"/>
    </reaction>
</comment>
<dbReference type="OrthoDB" id="9801938at2"/>
<organism evidence="3 4">
    <name type="scientific">Ulvibacter litoralis</name>
    <dbReference type="NCBI Taxonomy" id="227084"/>
    <lineage>
        <taxon>Bacteria</taxon>
        <taxon>Pseudomonadati</taxon>
        <taxon>Bacteroidota</taxon>
        <taxon>Flavobacteriia</taxon>
        <taxon>Flavobacteriales</taxon>
        <taxon>Flavobacteriaceae</taxon>
        <taxon>Ulvibacter</taxon>
    </lineage>
</organism>
<keyword evidence="1 2" id="KW-0547">Nucleotide-binding</keyword>
<dbReference type="Pfam" id="PF01812">
    <property type="entry name" value="5-FTHF_cyc-lig"/>
    <property type="match status" value="1"/>
</dbReference>
<feature type="binding site" evidence="1">
    <location>
        <position position="52"/>
    </location>
    <ligand>
        <name>substrate</name>
    </ligand>
</feature>
<dbReference type="STRING" id="227084.SAMN05421855_101673"/>
<dbReference type="GO" id="GO:0009396">
    <property type="term" value="P:folic acid-containing compound biosynthetic process"/>
    <property type="evidence" value="ECO:0007669"/>
    <property type="project" value="TreeGrafter"/>
</dbReference>
<comment type="cofactor">
    <cofactor evidence="2">
        <name>Mg(2+)</name>
        <dbReference type="ChEBI" id="CHEBI:18420"/>
    </cofactor>
</comment>
<evidence type="ECO:0000313" key="3">
    <source>
        <dbReference type="EMBL" id="SDE44857.1"/>
    </source>
</evidence>
<dbReference type="GO" id="GO:0035999">
    <property type="term" value="P:tetrahydrofolate interconversion"/>
    <property type="evidence" value="ECO:0007669"/>
    <property type="project" value="TreeGrafter"/>
</dbReference>
<keyword evidence="2" id="KW-0479">Metal-binding</keyword>
<dbReference type="PANTHER" id="PTHR23407:SF11">
    <property type="entry name" value="CHROMOSOME UNDETERMINED SCAFFOLD_24, WHOLE GENOME SHOTGUN SEQUENCE"/>
    <property type="match status" value="1"/>
</dbReference>
<dbReference type="EC" id="6.3.3.2" evidence="2"/>
<dbReference type="SUPFAM" id="SSF100950">
    <property type="entry name" value="NagB/RpiA/CoA transferase-like"/>
    <property type="match status" value="1"/>
</dbReference>
<keyword evidence="3" id="KW-0436">Ligase</keyword>
<feature type="binding site" evidence="1">
    <location>
        <position position="57"/>
    </location>
    <ligand>
        <name>substrate</name>
    </ligand>
</feature>
<name>A0A1G7CZZ8_9FLAO</name>
<dbReference type="InterPro" id="IPR024185">
    <property type="entry name" value="FTHF_cligase-like_sf"/>
</dbReference>
<feature type="binding site" evidence="1">
    <location>
        <begin position="134"/>
        <end position="142"/>
    </location>
    <ligand>
        <name>ATP</name>
        <dbReference type="ChEBI" id="CHEBI:30616"/>
    </ligand>
</feature>
<accession>A0A1G7CZZ8</accession>
<protein>
    <recommendedName>
        <fullName evidence="2">5-formyltetrahydrofolate cyclo-ligase</fullName>
        <ecNumber evidence="2">6.3.3.2</ecNumber>
    </recommendedName>
</protein>
<reference evidence="3 4" key="1">
    <citation type="submission" date="2016-10" db="EMBL/GenBank/DDBJ databases">
        <authorList>
            <person name="de Groot N.N."/>
        </authorList>
    </citation>
    <scope>NUCLEOTIDE SEQUENCE [LARGE SCALE GENOMIC DNA]</scope>
    <source>
        <strain evidence="3 4">DSM 16195</strain>
    </source>
</reference>
<dbReference type="Gene3D" id="3.40.50.10420">
    <property type="entry name" value="NagB/RpiA/CoA transferase-like"/>
    <property type="match status" value="1"/>
</dbReference>
<dbReference type="RefSeq" id="WP_093140488.1">
    <property type="nucleotide sequence ID" value="NZ_BMWO01000001.1"/>
</dbReference>
<feature type="binding site" evidence="1">
    <location>
        <begin position="5"/>
        <end position="9"/>
    </location>
    <ligand>
        <name>ATP</name>
        <dbReference type="ChEBI" id="CHEBI:30616"/>
    </ligand>
</feature>
<comment type="similarity">
    <text evidence="2">Belongs to the 5-formyltetrahydrofolate cyclo-ligase family.</text>
</comment>
<dbReference type="AlphaFoldDB" id="A0A1G7CZZ8"/>
<keyword evidence="1 2" id="KW-0067">ATP-binding</keyword>
<sequence length="188" mass="21815">MNKTKSELRNEYKVKRQQLTPEMVEELSLQIANQTLKLDIWDKTYYHVFLPIAEKKEVNTEYILHILQGKDKSVVLPKAYFETGEMKHILLQENTVLKISPYGISEPVSGIEVPVSQLEVVFVPLLAYDLKGNRIGYGKGFYDRFLSHCHPNTLFIGLSFFEPEINVVYENIDIPLHFCVTPRKIHSF</sequence>
<evidence type="ECO:0000256" key="1">
    <source>
        <dbReference type="PIRSR" id="PIRSR006806-1"/>
    </source>
</evidence>
<gene>
    <name evidence="3" type="ORF">SAMN05421855_101673</name>
</gene>
<keyword evidence="4" id="KW-1185">Reference proteome</keyword>
<dbReference type="NCBIfam" id="TIGR02727">
    <property type="entry name" value="MTHFS_bact"/>
    <property type="match status" value="1"/>
</dbReference>
<keyword evidence="2" id="KW-0460">Magnesium</keyword>